<dbReference type="CDD" id="cd06242">
    <property type="entry name" value="M14-like"/>
    <property type="match status" value="1"/>
</dbReference>
<evidence type="ECO:0000256" key="4">
    <source>
        <dbReference type="ARBA" id="ARBA00005988"/>
    </source>
</evidence>
<dbReference type="Pfam" id="PF00246">
    <property type="entry name" value="Peptidase_M14"/>
    <property type="match status" value="1"/>
</dbReference>
<evidence type="ECO:0000256" key="14">
    <source>
        <dbReference type="SAM" id="SignalP"/>
    </source>
</evidence>
<comment type="subcellular location">
    <subcellularLocation>
        <location evidence="3">Secreted</location>
    </subcellularLocation>
</comment>
<evidence type="ECO:0000256" key="10">
    <source>
        <dbReference type="ARBA" id="ARBA00023180"/>
    </source>
</evidence>
<dbReference type="EMBL" id="MAVT02000178">
    <property type="protein sequence ID" value="POS78541.1"/>
    <property type="molecule type" value="Genomic_DNA"/>
</dbReference>
<dbReference type="GO" id="GO:0006508">
    <property type="term" value="P:proteolysis"/>
    <property type="evidence" value="ECO:0007669"/>
    <property type="project" value="UniProtKB-KW"/>
</dbReference>
<dbReference type="Proteomes" id="UP000094444">
    <property type="component" value="Unassembled WGS sequence"/>
</dbReference>
<evidence type="ECO:0000256" key="8">
    <source>
        <dbReference type="ARBA" id="ARBA00022801"/>
    </source>
</evidence>
<dbReference type="GO" id="GO:0004181">
    <property type="term" value="F:metallocarboxypeptidase activity"/>
    <property type="evidence" value="ECO:0007669"/>
    <property type="project" value="InterPro"/>
</dbReference>
<comment type="cofactor">
    <cofactor evidence="1">
        <name>Zn(2+)</name>
        <dbReference type="ChEBI" id="CHEBI:29105"/>
    </cofactor>
</comment>
<comment type="similarity">
    <text evidence="4 13">Belongs to the peptidase M14 family.</text>
</comment>
<keyword evidence="8" id="KW-0378">Hydrolase</keyword>
<evidence type="ECO:0000259" key="15">
    <source>
        <dbReference type="PROSITE" id="PS52035"/>
    </source>
</evidence>
<keyword evidence="16" id="KW-0121">Carboxypeptidase</keyword>
<dbReference type="OrthoDB" id="3626597at2759"/>
<dbReference type="Gene3D" id="3.40.630.10">
    <property type="entry name" value="Zn peptidases"/>
    <property type="match status" value="1"/>
</dbReference>
<feature type="chain" id="PRO_5015106784" description="Carboxypeptidase M14B" evidence="14">
    <location>
        <begin position="20"/>
        <end position="540"/>
    </location>
</feature>
<evidence type="ECO:0000256" key="5">
    <source>
        <dbReference type="ARBA" id="ARBA00022525"/>
    </source>
</evidence>
<protein>
    <recommendedName>
        <fullName evidence="12">Carboxypeptidase M14B</fullName>
    </recommendedName>
    <alternativeName>
        <fullName evidence="11">Carboxypeptidase MCPB</fullName>
    </alternativeName>
</protein>
<evidence type="ECO:0000256" key="11">
    <source>
        <dbReference type="ARBA" id="ARBA00041263"/>
    </source>
</evidence>
<sequence length="540" mass="58903">MVSLEQLGILTVLLHGVASQTQYGGNSVRVVPDPAIVESRAFPVPNATLYSPAFALNSSFPDGWTEGTSGATSEFTLDTFLQSLADRNPSWMTYQTTDFESEEGRTFPYVILSSTSANSSLTSLGDGKLKVWLQGGVHGNEPAGDEALLALLGKMDADPEWTASILETQDIVVLPRYNPDGISYFQRTLATNYDPNRDHIKLAREQTRQIKAFFCDFAPHIAVDMHEYGAASRYATNYSNAADGMFSAAKNLNIHPSIRNLSEQLFAVNVGNDLEAAGLRGEPYVTASSSSSPIRLAEAGSDAKIGRNAMGLTQTVTFLFETRGIAIASQEFKRRTYAGLTMVSSVLQTAANNFDQVYATLEGGIQDFINSEEDIVVTDYTTLEERTWTMVNRNTGDVVQLPVEFENNTPAVANLTRSRPKAYLIPPALADLAERLTVAGLEVERLTDAYSGTVEAYNITSASLSRSYYEGAVLSSVTAEPVEKSVSLPPGSFLVRTNQRNAGLAFNALEPENIDSYVSFNIVPMETGDEYPVYRILRVR</sequence>
<comment type="function">
    <text evidence="2">Extracellular metalloprotease that contributes to pathogenicity.</text>
</comment>
<evidence type="ECO:0000256" key="7">
    <source>
        <dbReference type="ARBA" id="ARBA00022729"/>
    </source>
</evidence>
<name>A0A2P5I7S1_DIAHE</name>
<dbReference type="PANTHER" id="PTHR11705">
    <property type="entry name" value="PROTEASE FAMILY M14 CARBOXYPEPTIDASE A,B"/>
    <property type="match status" value="1"/>
</dbReference>
<evidence type="ECO:0000256" key="6">
    <source>
        <dbReference type="ARBA" id="ARBA00022670"/>
    </source>
</evidence>
<evidence type="ECO:0000256" key="2">
    <source>
        <dbReference type="ARBA" id="ARBA00003091"/>
    </source>
</evidence>
<evidence type="ECO:0000256" key="9">
    <source>
        <dbReference type="ARBA" id="ARBA00023026"/>
    </source>
</evidence>
<evidence type="ECO:0000256" key="3">
    <source>
        <dbReference type="ARBA" id="ARBA00004613"/>
    </source>
</evidence>
<keyword evidence="17" id="KW-1185">Reference proteome</keyword>
<feature type="domain" description="Peptidase M14" evidence="15">
    <location>
        <begin position="70"/>
        <end position="350"/>
    </location>
</feature>
<dbReference type="AlphaFoldDB" id="A0A2P5I7S1"/>
<keyword evidence="10" id="KW-0325">Glycoprotein</keyword>
<evidence type="ECO:0000256" key="13">
    <source>
        <dbReference type="PROSITE-ProRule" id="PRU01379"/>
    </source>
</evidence>
<dbReference type="PROSITE" id="PS52035">
    <property type="entry name" value="PEPTIDASE_M14"/>
    <property type="match status" value="1"/>
</dbReference>
<dbReference type="InParanoid" id="A0A2P5I7S1"/>
<keyword evidence="9" id="KW-0843">Virulence</keyword>
<keyword evidence="5" id="KW-0964">Secreted</keyword>
<proteinExistence type="inferred from homology"/>
<evidence type="ECO:0000256" key="1">
    <source>
        <dbReference type="ARBA" id="ARBA00001947"/>
    </source>
</evidence>
<evidence type="ECO:0000256" key="12">
    <source>
        <dbReference type="ARBA" id="ARBA00042017"/>
    </source>
</evidence>
<dbReference type="InterPro" id="IPR000834">
    <property type="entry name" value="Peptidase_M14"/>
</dbReference>
<reference evidence="16" key="1">
    <citation type="submission" date="2017-09" db="EMBL/GenBank/DDBJ databases">
        <title>Polyketide synthases of a Diaporthe helianthi virulent isolate.</title>
        <authorList>
            <person name="Baroncelli R."/>
        </authorList>
    </citation>
    <scope>NUCLEOTIDE SEQUENCE [LARGE SCALE GENOMIC DNA]</scope>
    <source>
        <strain evidence="16">7/96</strain>
    </source>
</reference>
<feature type="signal peptide" evidence="14">
    <location>
        <begin position="1"/>
        <end position="19"/>
    </location>
</feature>
<evidence type="ECO:0000313" key="16">
    <source>
        <dbReference type="EMBL" id="POS78541.1"/>
    </source>
</evidence>
<keyword evidence="7 14" id="KW-0732">Signal</keyword>
<evidence type="ECO:0000313" key="17">
    <source>
        <dbReference type="Proteomes" id="UP000094444"/>
    </source>
</evidence>
<organism evidence="16 17">
    <name type="scientific">Diaporthe helianthi</name>
    <dbReference type="NCBI Taxonomy" id="158607"/>
    <lineage>
        <taxon>Eukaryota</taxon>
        <taxon>Fungi</taxon>
        <taxon>Dikarya</taxon>
        <taxon>Ascomycota</taxon>
        <taxon>Pezizomycotina</taxon>
        <taxon>Sordariomycetes</taxon>
        <taxon>Sordariomycetidae</taxon>
        <taxon>Diaporthales</taxon>
        <taxon>Diaporthaceae</taxon>
        <taxon>Diaporthe</taxon>
    </lineage>
</organism>
<dbReference type="SUPFAM" id="SSF53187">
    <property type="entry name" value="Zn-dependent exopeptidases"/>
    <property type="match status" value="1"/>
</dbReference>
<gene>
    <name evidence="16" type="ORF">DHEL01_v203073</name>
</gene>
<keyword evidence="6" id="KW-0645">Protease</keyword>
<dbReference type="GO" id="GO:0005576">
    <property type="term" value="C:extracellular region"/>
    <property type="evidence" value="ECO:0007669"/>
    <property type="project" value="UniProtKB-SubCell"/>
</dbReference>
<comment type="caution">
    <text evidence="16">The sequence shown here is derived from an EMBL/GenBank/DDBJ whole genome shotgun (WGS) entry which is preliminary data.</text>
</comment>
<dbReference type="GO" id="GO:0008270">
    <property type="term" value="F:zinc ion binding"/>
    <property type="evidence" value="ECO:0007669"/>
    <property type="project" value="InterPro"/>
</dbReference>
<accession>A0A2P5I7S1</accession>
<dbReference type="PANTHER" id="PTHR11705:SF83">
    <property type="entry name" value="INACTIVE METALLOCARBOXYPEPTIDASE ECM14"/>
    <property type="match status" value="1"/>
</dbReference>
<feature type="active site" description="Proton donor/acceptor" evidence="13">
    <location>
        <position position="321"/>
    </location>
</feature>